<keyword evidence="1" id="KW-1133">Transmembrane helix</keyword>
<reference evidence="2 3" key="1">
    <citation type="submission" date="2018-08" db="EMBL/GenBank/DDBJ databases">
        <title>Genomic Encyclopedia of Type Strains, Phase IV (KMG-IV): sequencing the most valuable type-strain genomes for metagenomic binning, comparative biology and taxonomic classification.</title>
        <authorList>
            <person name="Goeker M."/>
        </authorList>
    </citation>
    <scope>NUCLEOTIDE SEQUENCE [LARGE SCALE GENOMIC DNA]</scope>
    <source>
        <strain evidence="2 3">DSM 18841</strain>
    </source>
</reference>
<comment type="caution">
    <text evidence="2">The sequence shown here is derived from an EMBL/GenBank/DDBJ whole genome shotgun (WGS) entry which is preliminary data.</text>
</comment>
<dbReference type="EMBL" id="QUNS01000002">
    <property type="protein sequence ID" value="REH54621.1"/>
    <property type="molecule type" value="Genomic_DNA"/>
</dbReference>
<organism evidence="2 3">
    <name type="scientific">Tenacibaculum gallaicum</name>
    <dbReference type="NCBI Taxonomy" id="561505"/>
    <lineage>
        <taxon>Bacteria</taxon>
        <taxon>Pseudomonadati</taxon>
        <taxon>Bacteroidota</taxon>
        <taxon>Flavobacteriia</taxon>
        <taxon>Flavobacteriales</taxon>
        <taxon>Flavobacteriaceae</taxon>
        <taxon>Tenacibaculum</taxon>
    </lineage>
</organism>
<dbReference type="AlphaFoldDB" id="A0A3E0I7M7"/>
<dbReference type="Gene3D" id="2.130.10.10">
    <property type="entry name" value="YVTN repeat-like/Quinoprotein amine dehydrogenase"/>
    <property type="match status" value="1"/>
</dbReference>
<gene>
    <name evidence="2" type="ORF">C7448_102144</name>
</gene>
<keyword evidence="3" id="KW-1185">Reference proteome</keyword>
<name>A0A3E0I7M7_9FLAO</name>
<feature type="transmembrane region" description="Helical" evidence="1">
    <location>
        <begin position="12"/>
        <end position="34"/>
    </location>
</feature>
<evidence type="ECO:0000256" key="1">
    <source>
        <dbReference type="SAM" id="Phobius"/>
    </source>
</evidence>
<evidence type="ECO:0000313" key="2">
    <source>
        <dbReference type="EMBL" id="REH54621.1"/>
    </source>
</evidence>
<dbReference type="Proteomes" id="UP000256884">
    <property type="component" value="Unassembled WGS sequence"/>
</dbReference>
<evidence type="ECO:0000313" key="3">
    <source>
        <dbReference type="Proteomes" id="UP000256884"/>
    </source>
</evidence>
<protein>
    <submittedName>
        <fullName evidence="2">Uncharacterized protein</fullName>
    </submittedName>
</protein>
<dbReference type="SUPFAM" id="SSF63829">
    <property type="entry name" value="Calcium-dependent phosphotriesterase"/>
    <property type="match status" value="1"/>
</dbReference>
<dbReference type="InterPro" id="IPR015943">
    <property type="entry name" value="WD40/YVTN_repeat-like_dom_sf"/>
</dbReference>
<keyword evidence="1" id="KW-0812">Transmembrane</keyword>
<sequence length="371" mass="41337">MFISVFLVSETLNLIIIMIRNYSIVLVCLISVFFSCSSDSTKHEPTPIYDNSFILSYEGDKTTIAHLDEDYVFTANVYESLNENSISFAKFENSLLVVSQDGPNFVTKLSLKDLVEEAIVTTSKVSSPSYLTMYSETEGVTISTGGRGRRKTYDLSFFNLTEGVKDKVDGISSKVLFSKSGVLVDGDNMLIADDKELKILNIKDKSLKVVLTFEDVISGILKGKDNKIWIGTEKRVGEAKFISLTASYTVDETITLSGVNLYKNSMLSKSKSSDYVYWSEVSTGIIHRFNTVTKEVEEFINPTTEGIMLTTVIREHPTTGKVYVLGAEDFFDTDKSILTVYNEDKSVFKTIKGVGSSPIDIFFSKEDFSVN</sequence>
<keyword evidence="1" id="KW-0472">Membrane</keyword>
<accession>A0A3E0I7M7</accession>
<proteinExistence type="predicted"/>